<organism evidence="1 2">
    <name type="scientific">Theobroma cacao</name>
    <name type="common">Cacao</name>
    <name type="synonym">Cocoa</name>
    <dbReference type="NCBI Taxonomy" id="3641"/>
    <lineage>
        <taxon>Eukaryota</taxon>
        <taxon>Viridiplantae</taxon>
        <taxon>Streptophyta</taxon>
        <taxon>Embryophyta</taxon>
        <taxon>Tracheophyta</taxon>
        <taxon>Spermatophyta</taxon>
        <taxon>Magnoliopsida</taxon>
        <taxon>eudicotyledons</taxon>
        <taxon>Gunneridae</taxon>
        <taxon>Pentapetalae</taxon>
        <taxon>rosids</taxon>
        <taxon>malvids</taxon>
        <taxon>Malvales</taxon>
        <taxon>Malvaceae</taxon>
        <taxon>Byttnerioideae</taxon>
        <taxon>Theobroma</taxon>
    </lineage>
</organism>
<sequence>MFYVLCYHEQLGTNVMNIVSHSHTMKFMIIQNIIFVTFVKKEETPTFGFIIVHFVTSQLIPNVFLEITRLSSSGGGSLQRLIIHTYSFSGKRFIFTLNVLNVVSSASIWLLSVQTQDAALLSIGDVAASKTSLKMIISLS</sequence>
<dbReference type="HOGENOM" id="CLU_152866_0_0_1"/>
<evidence type="ECO:0000313" key="2">
    <source>
        <dbReference type="Proteomes" id="UP000026915"/>
    </source>
</evidence>
<gene>
    <name evidence="1" type="ORF">TCM_042888</name>
</gene>
<evidence type="ECO:0000313" key="1">
    <source>
        <dbReference type="EMBL" id="EOY18288.1"/>
    </source>
</evidence>
<dbReference type="Proteomes" id="UP000026915">
    <property type="component" value="Chromosome 10"/>
</dbReference>
<accession>A0A061FN23</accession>
<dbReference type="InParanoid" id="A0A061FN23"/>
<dbReference type="AlphaFoldDB" id="A0A061FN23"/>
<reference evidence="1 2" key="1">
    <citation type="journal article" date="2013" name="Genome Biol.">
        <title>The genome sequence of the most widely cultivated cacao type and its use to identify candidate genes regulating pod color.</title>
        <authorList>
            <person name="Motamayor J.C."/>
            <person name="Mockaitis K."/>
            <person name="Schmutz J."/>
            <person name="Haiminen N."/>
            <person name="Iii D.L."/>
            <person name="Cornejo O."/>
            <person name="Findley S.D."/>
            <person name="Zheng P."/>
            <person name="Utro F."/>
            <person name="Royaert S."/>
            <person name="Saski C."/>
            <person name="Jenkins J."/>
            <person name="Podicheti R."/>
            <person name="Zhao M."/>
            <person name="Scheffler B.E."/>
            <person name="Stack J.C."/>
            <person name="Feltus F.A."/>
            <person name="Mustiga G.M."/>
            <person name="Amores F."/>
            <person name="Phillips W."/>
            <person name="Marelli J.P."/>
            <person name="May G.D."/>
            <person name="Shapiro H."/>
            <person name="Ma J."/>
            <person name="Bustamante C.D."/>
            <person name="Schnell R.J."/>
            <person name="Main D."/>
            <person name="Gilbert D."/>
            <person name="Parida L."/>
            <person name="Kuhn D.N."/>
        </authorList>
    </citation>
    <scope>NUCLEOTIDE SEQUENCE [LARGE SCALE GENOMIC DNA]</scope>
    <source>
        <strain evidence="2">cv. Matina 1-6</strain>
    </source>
</reference>
<dbReference type="EMBL" id="CM001888">
    <property type="protein sequence ID" value="EOY18288.1"/>
    <property type="molecule type" value="Genomic_DNA"/>
</dbReference>
<keyword evidence="2" id="KW-1185">Reference proteome</keyword>
<protein>
    <submittedName>
        <fullName evidence="1">Uncharacterized protein</fullName>
    </submittedName>
</protein>
<dbReference type="Gramene" id="EOY18288">
    <property type="protein sequence ID" value="EOY18288"/>
    <property type="gene ID" value="TCM_042888"/>
</dbReference>
<proteinExistence type="predicted"/>
<name>A0A061FN23_THECC</name>